<sequence length="64" mass="7153">MKITNRELEVIGLLIHGLTNKQIGRELGISNHTVRDHISSMLRKTNTTSRVELAVVMSGIKKTL</sequence>
<dbReference type="SMART" id="SM00421">
    <property type="entry name" value="HTH_LUXR"/>
    <property type="match status" value="1"/>
</dbReference>
<keyword evidence="2" id="KW-0238">DNA-binding</keyword>
<dbReference type="PANTHER" id="PTHR44688:SF16">
    <property type="entry name" value="DNA-BINDING TRANSCRIPTIONAL ACTIVATOR DEVR_DOSR"/>
    <property type="match status" value="1"/>
</dbReference>
<keyword evidence="3" id="KW-0804">Transcription</keyword>
<dbReference type="PANTHER" id="PTHR44688">
    <property type="entry name" value="DNA-BINDING TRANSCRIPTIONAL ACTIVATOR DEVR_DOSR"/>
    <property type="match status" value="1"/>
</dbReference>
<dbReference type="Pfam" id="PF00196">
    <property type="entry name" value="GerE"/>
    <property type="match status" value="1"/>
</dbReference>
<dbReference type="InterPro" id="IPR036388">
    <property type="entry name" value="WH-like_DNA-bd_sf"/>
</dbReference>
<evidence type="ECO:0000313" key="5">
    <source>
        <dbReference type="EMBL" id="QOQ78152.1"/>
    </source>
</evidence>
<dbReference type="PROSITE" id="PS00622">
    <property type="entry name" value="HTH_LUXR_1"/>
    <property type="match status" value="1"/>
</dbReference>
<name>A0A7M1KPT2_9PSED</name>
<gene>
    <name evidence="5" type="ORF">IMF22_04130</name>
</gene>
<dbReference type="Gene3D" id="1.10.10.10">
    <property type="entry name" value="Winged helix-like DNA-binding domain superfamily/Winged helix DNA-binding domain"/>
    <property type="match status" value="1"/>
</dbReference>
<dbReference type="AlphaFoldDB" id="A0A7M1KPT2"/>
<dbReference type="InterPro" id="IPR000792">
    <property type="entry name" value="Tscrpt_reg_LuxR_C"/>
</dbReference>
<accession>A0A7M1KPT2</accession>
<organism evidence="5 6">
    <name type="scientific">Pseudomonas poae</name>
    <dbReference type="NCBI Taxonomy" id="200451"/>
    <lineage>
        <taxon>Bacteria</taxon>
        <taxon>Pseudomonadati</taxon>
        <taxon>Pseudomonadota</taxon>
        <taxon>Gammaproteobacteria</taxon>
        <taxon>Pseudomonadales</taxon>
        <taxon>Pseudomonadaceae</taxon>
        <taxon>Pseudomonas</taxon>
    </lineage>
</organism>
<dbReference type="SUPFAM" id="SSF46894">
    <property type="entry name" value="C-terminal effector domain of the bipartite response regulators"/>
    <property type="match status" value="1"/>
</dbReference>
<evidence type="ECO:0000256" key="3">
    <source>
        <dbReference type="ARBA" id="ARBA00023163"/>
    </source>
</evidence>
<evidence type="ECO:0000256" key="1">
    <source>
        <dbReference type="ARBA" id="ARBA00023015"/>
    </source>
</evidence>
<proteinExistence type="predicted"/>
<dbReference type="Proteomes" id="UP000594923">
    <property type="component" value="Chromosome"/>
</dbReference>
<evidence type="ECO:0000313" key="6">
    <source>
        <dbReference type="Proteomes" id="UP000594923"/>
    </source>
</evidence>
<dbReference type="PRINTS" id="PR00038">
    <property type="entry name" value="HTHLUXR"/>
</dbReference>
<dbReference type="GO" id="GO:0003677">
    <property type="term" value="F:DNA binding"/>
    <property type="evidence" value="ECO:0007669"/>
    <property type="project" value="UniProtKB-KW"/>
</dbReference>
<feature type="domain" description="HTH luxR-type" evidence="4">
    <location>
        <begin position="1"/>
        <end position="61"/>
    </location>
</feature>
<dbReference type="InterPro" id="IPR016032">
    <property type="entry name" value="Sig_transdc_resp-reg_C-effctor"/>
</dbReference>
<dbReference type="CDD" id="cd06170">
    <property type="entry name" value="LuxR_C_like"/>
    <property type="match status" value="1"/>
</dbReference>
<reference evidence="5 6" key="1">
    <citation type="submission" date="2020-10" db="EMBL/GenBank/DDBJ databases">
        <title>High quality whole genome sequence of Pseudomonas poae PMA22.</title>
        <authorList>
            <person name="Hernandez J.G."/>
            <person name="Rodriguez P."/>
            <person name="Cuevas C."/>
            <person name="de la Calle F."/>
            <person name="Galan B."/>
            <person name="Garcia J.L."/>
        </authorList>
    </citation>
    <scope>NUCLEOTIDE SEQUENCE [LARGE SCALE GENOMIC DNA]</scope>
    <source>
        <strain evidence="5 6">PMA22</strain>
    </source>
</reference>
<evidence type="ECO:0000259" key="4">
    <source>
        <dbReference type="PROSITE" id="PS50043"/>
    </source>
</evidence>
<dbReference type="EMBL" id="CP063073">
    <property type="protein sequence ID" value="QOQ78152.1"/>
    <property type="molecule type" value="Genomic_DNA"/>
</dbReference>
<dbReference type="GO" id="GO:0006355">
    <property type="term" value="P:regulation of DNA-templated transcription"/>
    <property type="evidence" value="ECO:0007669"/>
    <property type="project" value="InterPro"/>
</dbReference>
<evidence type="ECO:0000256" key="2">
    <source>
        <dbReference type="ARBA" id="ARBA00023125"/>
    </source>
</evidence>
<protein>
    <submittedName>
        <fullName evidence="5">Response regulator transcription factor</fullName>
    </submittedName>
</protein>
<dbReference type="PROSITE" id="PS50043">
    <property type="entry name" value="HTH_LUXR_2"/>
    <property type="match status" value="1"/>
</dbReference>
<keyword evidence="1" id="KW-0805">Transcription regulation</keyword>